<protein>
    <submittedName>
        <fullName evidence="1">Uncharacterized protein</fullName>
    </submittedName>
</protein>
<dbReference type="AlphaFoldDB" id="A0AAW2GNJ6"/>
<keyword evidence="2" id="KW-1185">Reference proteome</keyword>
<proteinExistence type="predicted"/>
<evidence type="ECO:0000313" key="2">
    <source>
        <dbReference type="Proteomes" id="UP001430953"/>
    </source>
</evidence>
<sequence length="105" mass="12350">MIFPITCGITRSLQFAFRQTIQFDSLALNKNHFLGIILLPKMTKMKYLRYILLNKTMRSNETKPESSNLICFHISAKATIMFLPTFYFFFRKRFADLPRGSLETN</sequence>
<dbReference type="Proteomes" id="UP001430953">
    <property type="component" value="Unassembled WGS sequence"/>
</dbReference>
<organism evidence="1 2">
    <name type="scientific">Cardiocondyla obscurior</name>
    <dbReference type="NCBI Taxonomy" id="286306"/>
    <lineage>
        <taxon>Eukaryota</taxon>
        <taxon>Metazoa</taxon>
        <taxon>Ecdysozoa</taxon>
        <taxon>Arthropoda</taxon>
        <taxon>Hexapoda</taxon>
        <taxon>Insecta</taxon>
        <taxon>Pterygota</taxon>
        <taxon>Neoptera</taxon>
        <taxon>Endopterygota</taxon>
        <taxon>Hymenoptera</taxon>
        <taxon>Apocrita</taxon>
        <taxon>Aculeata</taxon>
        <taxon>Formicoidea</taxon>
        <taxon>Formicidae</taxon>
        <taxon>Myrmicinae</taxon>
        <taxon>Cardiocondyla</taxon>
    </lineage>
</organism>
<comment type="caution">
    <text evidence="1">The sequence shown here is derived from an EMBL/GenBank/DDBJ whole genome shotgun (WGS) entry which is preliminary data.</text>
</comment>
<gene>
    <name evidence="1" type="ORF">PUN28_003294</name>
</gene>
<accession>A0AAW2GNJ6</accession>
<evidence type="ECO:0000313" key="1">
    <source>
        <dbReference type="EMBL" id="KAL0127936.1"/>
    </source>
</evidence>
<name>A0AAW2GNJ6_9HYME</name>
<dbReference type="EMBL" id="JADYXP020000003">
    <property type="protein sequence ID" value="KAL0127936.1"/>
    <property type="molecule type" value="Genomic_DNA"/>
</dbReference>
<reference evidence="1 2" key="1">
    <citation type="submission" date="2023-03" db="EMBL/GenBank/DDBJ databases">
        <title>High recombination rates correlate with genetic variation in Cardiocondyla obscurior ants.</title>
        <authorList>
            <person name="Errbii M."/>
        </authorList>
    </citation>
    <scope>NUCLEOTIDE SEQUENCE [LARGE SCALE GENOMIC DNA]</scope>
    <source>
        <strain evidence="1">Alpha-2009</strain>
        <tissue evidence="1">Whole body</tissue>
    </source>
</reference>